<dbReference type="PANTHER" id="PTHR12215">
    <property type="entry name" value="PHOSPHOPANTETHEINE TRANSFERASE"/>
    <property type="match status" value="1"/>
</dbReference>
<comment type="similarity">
    <text evidence="1">Belongs to the P-Pant transferase superfamily. Gsp/Sfp/HetI/AcpT family.</text>
</comment>
<dbReference type="EMBL" id="JASKHM010000026">
    <property type="protein sequence ID" value="MEQ4486853.1"/>
    <property type="molecule type" value="Genomic_DNA"/>
</dbReference>
<sequence>MRLCRVTPERAEGSPLRIYAVNVSEPLQAELQDELTTLCSLNRRLGLRRFAREEDARRSLMGEMLLRAALVQDWLPSDRILTFRQDGYGKPYLDGINDIHFNISHSGDWCVCAVSECPVGIDVEQIREQRLEWTNAYLSSEEWDDLRIKRGAERLKRFYEIWTRKESYVKCLGRGLSLGLGTFSVVGESVNRLLPYRLQGLRLDDLHQAAICTSLSSFPEQWQFMSVDQIGIRLLQAEAR</sequence>
<evidence type="ECO:0000313" key="6">
    <source>
        <dbReference type="Proteomes" id="UP001493487"/>
    </source>
</evidence>
<dbReference type="Pfam" id="PF01648">
    <property type="entry name" value="ACPS"/>
    <property type="match status" value="1"/>
</dbReference>
<evidence type="ECO:0000256" key="1">
    <source>
        <dbReference type="ARBA" id="ARBA00010990"/>
    </source>
</evidence>
<comment type="caution">
    <text evidence="5">The sequence shown here is derived from an EMBL/GenBank/DDBJ whole genome shotgun (WGS) entry which is preliminary data.</text>
</comment>
<dbReference type="GO" id="GO:0016740">
    <property type="term" value="F:transferase activity"/>
    <property type="evidence" value="ECO:0007669"/>
    <property type="project" value="UniProtKB-KW"/>
</dbReference>
<evidence type="ECO:0000313" key="5">
    <source>
        <dbReference type="EMBL" id="MEQ4486853.1"/>
    </source>
</evidence>
<dbReference type="Gene3D" id="3.90.470.20">
    <property type="entry name" value="4'-phosphopantetheinyl transferase domain"/>
    <property type="match status" value="2"/>
</dbReference>
<dbReference type="PANTHER" id="PTHR12215:SF10">
    <property type="entry name" value="L-AMINOADIPATE-SEMIALDEHYDE DEHYDROGENASE-PHOSPHOPANTETHEINYL TRANSFERASE"/>
    <property type="match status" value="1"/>
</dbReference>
<dbReference type="RefSeq" id="WP_232189986.1">
    <property type="nucleotide sequence ID" value="NZ_JAIOAP010000025.1"/>
</dbReference>
<dbReference type="InterPro" id="IPR050559">
    <property type="entry name" value="P-Pant_transferase_sf"/>
</dbReference>
<feature type="domain" description="4'-phosphopantetheinyl transferase N-terminal" evidence="4">
    <location>
        <begin position="27"/>
        <end position="114"/>
    </location>
</feature>
<proteinExistence type="inferred from homology"/>
<accession>A0ABV1L3E5</accession>
<evidence type="ECO:0000259" key="4">
    <source>
        <dbReference type="Pfam" id="PF22624"/>
    </source>
</evidence>
<evidence type="ECO:0000256" key="2">
    <source>
        <dbReference type="ARBA" id="ARBA00022679"/>
    </source>
</evidence>
<reference evidence="5 6" key="1">
    <citation type="journal article" date="2023" name="Genome Announc.">
        <title>Pan-Genome Analyses of the Genus Cohnella and Proposal of the Novel Species Cohnella silvisoli sp. nov., Isolated from Forest Soil.</title>
        <authorList>
            <person name="Wang C."/>
            <person name="Mao L."/>
            <person name="Bao G."/>
            <person name="Zhu H."/>
        </authorList>
    </citation>
    <scope>NUCLEOTIDE SEQUENCE [LARGE SCALE GENOMIC DNA]</scope>
    <source>
        <strain evidence="5 6">NL03-T5-1</strain>
    </source>
</reference>
<protein>
    <submittedName>
        <fullName evidence="5">4'-phosphopantetheinyl transferase superfamily protein</fullName>
    </submittedName>
</protein>
<dbReference type="InterPro" id="IPR055066">
    <property type="entry name" value="AASDHPPT_N"/>
</dbReference>
<name>A0ABV1L3E5_9BACL</name>
<dbReference type="SUPFAM" id="SSF56214">
    <property type="entry name" value="4'-phosphopantetheinyl transferase"/>
    <property type="match status" value="2"/>
</dbReference>
<dbReference type="InterPro" id="IPR008278">
    <property type="entry name" value="4-PPantetheinyl_Trfase_dom"/>
</dbReference>
<dbReference type="InterPro" id="IPR037143">
    <property type="entry name" value="4-PPantetheinyl_Trfase_dom_sf"/>
</dbReference>
<keyword evidence="2 5" id="KW-0808">Transferase</keyword>
<feature type="domain" description="4'-phosphopantetheinyl transferase" evidence="3">
    <location>
        <begin position="118"/>
        <end position="195"/>
    </location>
</feature>
<gene>
    <name evidence="5" type="ORF">QJS35_31205</name>
</gene>
<evidence type="ECO:0000259" key="3">
    <source>
        <dbReference type="Pfam" id="PF01648"/>
    </source>
</evidence>
<organism evidence="5 6">
    <name type="scientific">Cohnella silvisoli</name>
    <dbReference type="NCBI Taxonomy" id="2873699"/>
    <lineage>
        <taxon>Bacteria</taxon>
        <taxon>Bacillati</taxon>
        <taxon>Bacillota</taxon>
        <taxon>Bacilli</taxon>
        <taxon>Bacillales</taxon>
        <taxon>Paenibacillaceae</taxon>
        <taxon>Cohnella</taxon>
    </lineage>
</organism>
<dbReference type="Pfam" id="PF22624">
    <property type="entry name" value="AASDHPPT_N"/>
    <property type="match status" value="1"/>
</dbReference>
<keyword evidence="6" id="KW-1185">Reference proteome</keyword>
<dbReference type="Proteomes" id="UP001493487">
    <property type="component" value="Unassembled WGS sequence"/>
</dbReference>